<name>A0A6C0ASH7_9ZZZZ</name>
<evidence type="ECO:0000313" key="1">
    <source>
        <dbReference type="EMBL" id="QHS82526.1"/>
    </source>
</evidence>
<sequence length="146" mass="17313">MSIHLETRLLLNNLIKQKYAFFKSLENVFGRYLLDQHKRPSDYPDEPPFYLITSIYELDRIVIDYCMYGASRITNPHDATADMIKYKFWLYYNMNFTTAYNDIMAKRFNKVVDKCITILKLNDEIAVTYCNTLPNMSSCFPKRTNS</sequence>
<proteinExistence type="predicted"/>
<dbReference type="AlphaFoldDB" id="A0A6C0ASH7"/>
<reference evidence="1" key="1">
    <citation type="journal article" date="2020" name="Nature">
        <title>Giant virus diversity and host interactions through global metagenomics.</title>
        <authorList>
            <person name="Schulz F."/>
            <person name="Roux S."/>
            <person name="Paez-Espino D."/>
            <person name="Jungbluth S."/>
            <person name="Walsh D.A."/>
            <person name="Denef V.J."/>
            <person name="McMahon K.D."/>
            <person name="Konstantinidis K.T."/>
            <person name="Eloe-Fadrosh E.A."/>
            <person name="Kyrpides N.C."/>
            <person name="Woyke T."/>
        </authorList>
    </citation>
    <scope>NUCLEOTIDE SEQUENCE</scope>
    <source>
        <strain evidence="1">GVMAG-S-1101171-111</strain>
    </source>
</reference>
<accession>A0A6C0ASH7</accession>
<protein>
    <submittedName>
        <fullName evidence="1">Uncharacterized protein</fullName>
    </submittedName>
</protein>
<dbReference type="EMBL" id="MN740803">
    <property type="protein sequence ID" value="QHS82526.1"/>
    <property type="molecule type" value="Genomic_DNA"/>
</dbReference>
<organism evidence="1">
    <name type="scientific">viral metagenome</name>
    <dbReference type="NCBI Taxonomy" id="1070528"/>
    <lineage>
        <taxon>unclassified sequences</taxon>
        <taxon>metagenomes</taxon>
        <taxon>organismal metagenomes</taxon>
    </lineage>
</organism>